<dbReference type="PROSITE" id="PS50158">
    <property type="entry name" value="ZF_CCHC"/>
    <property type="match status" value="2"/>
</dbReference>
<gene>
    <name evidence="3" type="ORF">Pmar_PMAR019577</name>
</gene>
<dbReference type="InterPro" id="IPR001878">
    <property type="entry name" value="Znf_CCHC"/>
</dbReference>
<dbReference type="OrthoDB" id="3863715at2759"/>
<dbReference type="Pfam" id="PF00098">
    <property type="entry name" value="zf-CCHC"/>
    <property type="match status" value="2"/>
</dbReference>
<feature type="domain" description="CCHC-type" evidence="2">
    <location>
        <begin position="421"/>
        <end position="436"/>
    </location>
</feature>
<keyword evidence="4" id="KW-1185">Reference proteome</keyword>
<dbReference type="OMA" id="YCALQSS"/>
<dbReference type="Gene3D" id="4.10.60.10">
    <property type="entry name" value="Zinc finger, CCHC-type"/>
    <property type="match status" value="1"/>
</dbReference>
<keyword evidence="1" id="KW-0862">Zinc</keyword>
<accession>C5LGH4</accession>
<dbReference type="PANTHER" id="PTHR23002">
    <property type="entry name" value="ZINC FINGER CCHC DOMAIN CONTAINING PROTEIN"/>
    <property type="match status" value="1"/>
</dbReference>
<keyword evidence="1" id="KW-0479">Metal-binding</keyword>
<feature type="domain" description="CCHC-type" evidence="2">
    <location>
        <begin position="443"/>
        <end position="460"/>
    </location>
</feature>
<proteinExistence type="predicted"/>
<dbReference type="GO" id="GO:0008270">
    <property type="term" value="F:zinc ion binding"/>
    <property type="evidence" value="ECO:0007669"/>
    <property type="project" value="UniProtKB-KW"/>
</dbReference>
<evidence type="ECO:0000313" key="3">
    <source>
        <dbReference type="EMBL" id="EER04160.1"/>
    </source>
</evidence>
<dbReference type="GO" id="GO:0003676">
    <property type="term" value="F:nucleic acid binding"/>
    <property type="evidence" value="ECO:0007669"/>
    <property type="project" value="InterPro"/>
</dbReference>
<protein>
    <submittedName>
        <fullName evidence="3">Cellular nucleic acid binding protein, putative</fullName>
    </submittedName>
</protein>
<dbReference type="Gene3D" id="2.40.70.10">
    <property type="entry name" value="Acid Proteases"/>
    <property type="match status" value="1"/>
</dbReference>
<dbReference type="InterPro" id="IPR051714">
    <property type="entry name" value="Znf_CCHC_NABP"/>
</dbReference>
<dbReference type="EMBL" id="GG681830">
    <property type="protein sequence ID" value="EER04160.1"/>
    <property type="molecule type" value="Genomic_DNA"/>
</dbReference>
<dbReference type="SMART" id="SM00343">
    <property type="entry name" value="ZnF_C2HC"/>
    <property type="match status" value="2"/>
</dbReference>
<evidence type="ECO:0000256" key="1">
    <source>
        <dbReference type="PROSITE-ProRule" id="PRU00047"/>
    </source>
</evidence>
<organism evidence="4">
    <name type="scientific">Perkinsus marinus (strain ATCC 50983 / TXsc)</name>
    <dbReference type="NCBI Taxonomy" id="423536"/>
    <lineage>
        <taxon>Eukaryota</taxon>
        <taxon>Sar</taxon>
        <taxon>Alveolata</taxon>
        <taxon>Perkinsozoa</taxon>
        <taxon>Perkinsea</taxon>
        <taxon>Perkinsida</taxon>
        <taxon>Perkinsidae</taxon>
        <taxon>Perkinsus</taxon>
    </lineage>
</organism>
<dbReference type="InterPro" id="IPR036875">
    <property type="entry name" value="Znf_CCHC_sf"/>
</dbReference>
<dbReference type="InParanoid" id="C5LGH4"/>
<dbReference type="AlphaFoldDB" id="C5LGH4"/>
<dbReference type="RefSeq" id="XP_002772344.1">
    <property type="nucleotide sequence ID" value="XM_002772298.1"/>
</dbReference>
<dbReference type="Proteomes" id="UP000007800">
    <property type="component" value="Unassembled WGS sequence"/>
</dbReference>
<dbReference type="GeneID" id="9045409"/>
<keyword evidence="1" id="KW-0863">Zinc-finger</keyword>
<name>C5LGH4_PERM5</name>
<reference evidence="3 4" key="1">
    <citation type="submission" date="2008-07" db="EMBL/GenBank/DDBJ databases">
        <authorList>
            <person name="El-Sayed N."/>
            <person name="Caler E."/>
            <person name="Inman J."/>
            <person name="Amedeo P."/>
            <person name="Hass B."/>
            <person name="Wortman J."/>
        </authorList>
    </citation>
    <scope>NUCLEOTIDE SEQUENCE [LARGE SCALE GENOMIC DNA]</scope>
    <source>
        <strain evidence="4">ATCC 50983 / TXsc</strain>
    </source>
</reference>
<sequence length="903" mass="100208">MALHDGLNSAFIELSETLVDEVFVKGNNVKIGIVVLQLVNRLTALLESEVPVYAELKEGLLKKSAAMMTTVIGDPNANEFVHHAVMLSGFFANYVLSELVHRVGQARLQVSEDDMKDLRHNKIEAARELNTSPYSIFVPGFLKNLREVNDLEVKAPVPMLRQVKSEGSTRPVSALPDVSRNRPADQVVSGDCIYTLRDLNTVLKEVDRLPLKATFTGLTDSRSMSAFRNETDRLAKLRHWSPAHTFHYLSRAISPEVWQMVGPEIENELSGICYSNAISQLWSNLAQLCGGVVEDEKMLDQLLGLVQDKKESVLTFLSRVSTYRDQCRHSHMPYDDSFFIMISRRGLRSAALASQTAAVVANTWNDWVRTVAMLERRSKQCQGDEEKSRQTSAVIDLTVEDKSGSGTVTTATSRSANSRVRRCYNCGKTGHLARECTADKGPRKCWKCGQIGHLASGCPNREEVSSRGSEQVANKPETMTTKAAGVNDDYRVEMADRSGMVETVIIPSRTVTFQNSKEEEEEDVGGAVLTAWWEGVPLRGLVDTGAADALLSYGRYCALQSSSASVIPLEKVDSSIQLADGSMRTVEGIVTLALKFSNGVSLVHPFYVVQGYCPSVIWGIKLLAKLGTSITICECEQGVRISTGFINEGRRSTLLCEQDSEVTAMDKSVVPDILAVRSCGDSYAISSDIEELDDDVISEVDSYTPNYEGGDLKCESYVFGWQRIPAAPKYFYRVREVHADDVIDCPGQRYVCEVRFPDLCVAEESKQVVDYSLALLAKLSMEQRRLYFDEIDSYIANSWWREESTRNDVKKDDYYNDDDPIIIFGLPQSSLKSTRILALAKQAGVLDGVFAWAYLDDLTLIGPSSRVKRAVLLTVSCATFEKPVIEGKFSKRQLFSLMGLCMG</sequence>
<dbReference type="InterPro" id="IPR021109">
    <property type="entry name" value="Peptidase_aspartic_dom_sf"/>
</dbReference>
<evidence type="ECO:0000259" key="2">
    <source>
        <dbReference type="PROSITE" id="PS50158"/>
    </source>
</evidence>
<evidence type="ECO:0000313" key="4">
    <source>
        <dbReference type="Proteomes" id="UP000007800"/>
    </source>
</evidence>
<dbReference type="SUPFAM" id="SSF57756">
    <property type="entry name" value="Retrovirus zinc finger-like domains"/>
    <property type="match status" value="1"/>
</dbReference>
<dbReference type="SUPFAM" id="SSF50630">
    <property type="entry name" value="Acid proteases"/>
    <property type="match status" value="1"/>
</dbReference>